<feature type="region of interest" description="Disordered" evidence="1">
    <location>
        <begin position="146"/>
        <end position="178"/>
    </location>
</feature>
<evidence type="ECO:0000313" key="3">
    <source>
        <dbReference type="Proteomes" id="UP000813461"/>
    </source>
</evidence>
<dbReference type="AlphaFoldDB" id="A0A8K0RAE8"/>
<feature type="region of interest" description="Disordered" evidence="1">
    <location>
        <begin position="61"/>
        <end position="125"/>
    </location>
</feature>
<proteinExistence type="predicted"/>
<feature type="region of interest" description="Disordered" evidence="1">
    <location>
        <begin position="212"/>
        <end position="270"/>
    </location>
</feature>
<keyword evidence="3" id="KW-1185">Reference proteome</keyword>
<comment type="caution">
    <text evidence="2">The sequence shown here is derived from an EMBL/GenBank/DDBJ whole genome shotgun (WGS) entry which is preliminary data.</text>
</comment>
<name>A0A8K0RAE8_9PLEO</name>
<reference evidence="2" key="1">
    <citation type="journal article" date="2021" name="Nat. Commun.">
        <title>Genetic determinants of endophytism in the Arabidopsis root mycobiome.</title>
        <authorList>
            <person name="Mesny F."/>
            <person name="Miyauchi S."/>
            <person name="Thiergart T."/>
            <person name="Pickel B."/>
            <person name="Atanasova L."/>
            <person name="Karlsson M."/>
            <person name="Huettel B."/>
            <person name="Barry K.W."/>
            <person name="Haridas S."/>
            <person name="Chen C."/>
            <person name="Bauer D."/>
            <person name="Andreopoulos W."/>
            <person name="Pangilinan J."/>
            <person name="LaButti K."/>
            <person name="Riley R."/>
            <person name="Lipzen A."/>
            <person name="Clum A."/>
            <person name="Drula E."/>
            <person name="Henrissat B."/>
            <person name="Kohler A."/>
            <person name="Grigoriev I.V."/>
            <person name="Martin F.M."/>
            <person name="Hacquard S."/>
        </authorList>
    </citation>
    <scope>NUCLEOTIDE SEQUENCE</scope>
    <source>
        <strain evidence="2">MPI-SDFR-AT-0120</strain>
    </source>
</reference>
<evidence type="ECO:0000313" key="2">
    <source>
        <dbReference type="EMBL" id="KAH7090412.1"/>
    </source>
</evidence>
<accession>A0A8K0RAE8</accession>
<protein>
    <submittedName>
        <fullName evidence="2">Uncharacterized protein</fullName>
    </submittedName>
</protein>
<feature type="compositionally biased region" description="Polar residues" evidence="1">
    <location>
        <begin position="61"/>
        <end position="79"/>
    </location>
</feature>
<feature type="compositionally biased region" description="Polar residues" evidence="1">
    <location>
        <begin position="429"/>
        <end position="438"/>
    </location>
</feature>
<feature type="region of interest" description="Disordered" evidence="1">
    <location>
        <begin position="424"/>
        <end position="443"/>
    </location>
</feature>
<gene>
    <name evidence="2" type="ORF">FB567DRAFT_626393</name>
</gene>
<feature type="compositionally biased region" description="Polar residues" evidence="1">
    <location>
        <begin position="111"/>
        <end position="121"/>
    </location>
</feature>
<dbReference type="EMBL" id="JAGMVJ010000005">
    <property type="protein sequence ID" value="KAH7090412.1"/>
    <property type="molecule type" value="Genomic_DNA"/>
</dbReference>
<dbReference type="Proteomes" id="UP000813461">
    <property type="component" value="Unassembled WGS sequence"/>
</dbReference>
<organism evidence="2 3">
    <name type="scientific">Paraphoma chrysanthemicola</name>
    <dbReference type="NCBI Taxonomy" id="798071"/>
    <lineage>
        <taxon>Eukaryota</taxon>
        <taxon>Fungi</taxon>
        <taxon>Dikarya</taxon>
        <taxon>Ascomycota</taxon>
        <taxon>Pezizomycotina</taxon>
        <taxon>Dothideomycetes</taxon>
        <taxon>Pleosporomycetidae</taxon>
        <taxon>Pleosporales</taxon>
        <taxon>Pleosporineae</taxon>
        <taxon>Phaeosphaeriaceae</taxon>
        <taxon>Paraphoma</taxon>
    </lineage>
</organism>
<feature type="compositionally biased region" description="Polar residues" evidence="1">
    <location>
        <begin position="86"/>
        <end position="102"/>
    </location>
</feature>
<sequence>MSADDEQIPPPYPAYDIFSDFDYMTNFAKLDATREDCTESLKTMEEYPIWALHSVPTPTMTRGWSSAQDSTSTRATNFSDAKDTSDASSQVVIGLVETSSNPGLDRHRYTSHQTETLSPSDNVRPMDMPAILPQQDDPMHYMQTEPSDTELRYSSGCTTCSEEESYSPRTHEEEPLSSIELQRDQILDRLMLRVHEMFAPSSLTFRGCAISKSQGKSKDEAPPPSLSTGGKRKRKLQDRGSGHGSDNEDDINKGQKRRTNTDSDIIRPEPVVDPAGIRLIDSKVIFTDCTEHARSTESCVVTEVSPPGGFNKDQEAKLKDRKSMFQAETEEEKWKIVYLILFLDTLLGHLPSPYYDTIEDSSCEQKEDISPPSAEVSQFDAYLRRELPRKIRKKLQGVLEGRIGPIEETLKNELEVIQPFDQRGDAQAGDTSYQAQGKNNDDLLTAPSGRTYFQVSGTMASSAVDEDWLNLTTMNSDYTDALEYADCGFFSEDFWKCAQSLDTALTSGVQGKGKEKVGHADEHQLNWWK</sequence>
<evidence type="ECO:0000256" key="1">
    <source>
        <dbReference type="SAM" id="MobiDB-lite"/>
    </source>
</evidence>
<dbReference type="OrthoDB" id="4738706at2759"/>